<feature type="transmembrane region" description="Helical" evidence="1">
    <location>
        <begin position="44"/>
        <end position="62"/>
    </location>
</feature>
<comment type="caution">
    <text evidence="2">The sequence shown here is derived from an EMBL/GenBank/DDBJ whole genome shotgun (WGS) entry which is preliminary data.</text>
</comment>
<evidence type="ECO:0000256" key="1">
    <source>
        <dbReference type="SAM" id="Phobius"/>
    </source>
</evidence>
<sequence>MTEQPDDDTTNEAPIYYQKRAILPVLLICLGILVYAGLTAGTTTVSFAAIVLGFLLMLVGTFRSLSAPDSMDDDSDYREKMVE</sequence>
<evidence type="ECO:0000313" key="2">
    <source>
        <dbReference type="EMBL" id="EFW91449.1"/>
    </source>
</evidence>
<reference evidence="2 3" key="1">
    <citation type="journal article" date="2014" name="ISME J.">
        <title>Trehalose/2-sulfotrehalose biosynthesis and glycine-betaine uptake are widely spread mechanisms for osmoadaptation in the Halobacteriales.</title>
        <authorList>
            <person name="Youssef N.H."/>
            <person name="Savage-Ashlock K.N."/>
            <person name="McCully A.L."/>
            <person name="Luedtke B."/>
            <person name="Shaw E.I."/>
            <person name="Hoff W.D."/>
            <person name="Elshahed M.S."/>
        </authorList>
    </citation>
    <scope>NUCLEOTIDE SEQUENCE [LARGE SCALE GENOMIC DNA]</scope>
    <source>
        <strain evidence="2 3">DX253</strain>
    </source>
</reference>
<proteinExistence type="predicted"/>
<dbReference type="EMBL" id="AEMG01000014">
    <property type="protein sequence ID" value="EFW91449.1"/>
    <property type="molecule type" value="Genomic_DNA"/>
</dbReference>
<keyword evidence="1" id="KW-1133">Transmembrane helix</keyword>
<protein>
    <submittedName>
        <fullName evidence="2">Uncharacterized protein</fullName>
    </submittedName>
</protein>
<evidence type="ECO:0000313" key="3">
    <source>
        <dbReference type="Proteomes" id="UP000003751"/>
    </source>
</evidence>
<feature type="transmembrane region" description="Helical" evidence="1">
    <location>
        <begin position="21"/>
        <end position="38"/>
    </location>
</feature>
<organism evidence="2 3">
    <name type="scientific">Haladaptatus paucihalophilus DX253</name>
    <dbReference type="NCBI Taxonomy" id="797209"/>
    <lineage>
        <taxon>Archaea</taxon>
        <taxon>Methanobacteriati</taxon>
        <taxon>Methanobacteriota</taxon>
        <taxon>Stenosarchaea group</taxon>
        <taxon>Halobacteria</taxon>
        <taxon>Halobacteriales</taxon>
        <taxon>Haladaptataceae</taxon>
        <taxon>Haladaptatus</taxon>
    </lineage>
</organism>
<accession>E7QVC7</accession>
<dbReference type="Proteomes" id="UP000003751">
    <property type="component" value="Unassembled WGS sequence"/>
</dbReference>
<gene>
    <name evidence="2" type="ORF">ZOD2009_13816</name>
</gene>
<keyword evidence="1" id="KW-0812">Transmembrane</keyword>
<name>E7QVC7_HALPU</name>
<keyword evidence="1" id="KW-0472">Membrane</keyword>
<dbReference type="AlphaFoldDB" id="E7QVC7"/>
<dbReference type="RefSeq" id="WP_007980747.1">
    <property type="nucleotide sequence ID" value="NZ_AEMG01000014.1"/>
</dbReference>